<evidence type="ECO:0000313" key="1">
    <source>
        <dbReference type="EMBL" id="KAJ7083396.1"/>
    </source>
</evidence>
<gene>
    <name evidence="1" type="ORF">B0H15DRAFT_746523</name>
</gene>
<dbReference type="Proteomes" id="UP001222325">
    <property type="component" value="Unassembled WGS sequence"/>
</dbReference>
<proteinExistence type="predicted"/>
<protein>
    <recommendedName>
        <fullName evidence="3">Endonuclease/exonuclease/phosphatase domain-containing protein</fullName>
    </recommendedName>
</protein>
<keyword evidence="2" id="KW-1185">Reference proteome</keyword>
<sequence length="149" mass="16847">MVLPKDIPTLRAKGTGNLTRPDNVFCSSPFADFFVSCDSYPQLTPGTTDHFPVISIIDLLPPVAEDTPRRNWRATDWKEFRELLGKELEAEPLVDGYASEAEVLAGLARLDEIIDRCVEKLVPLSKPCPHSKRWWTAELTEQRKVRNAL</sequence>
<name>A0AAD6U3I9_9AGAR</name>
<dbReference type="EMBL" id="JARJCN010000041">
    <property type="protein sequence ID" value="KAJ7083396.1"/>
    <property type="molecule type" value="Genomic_DNA"/>
</dbReference>
<feature type="non-terminal residue" evidence="1">
    <location>
        <position position="149"/>
    </location>
</feature>
<evidence type="ECO:0008006" key="3">
    <source>
        <dbReference type="Google" id="ProtNLM"/>
    </source>
</evidence>
<accession>A0AAD6U3I9</accession>
<reference evidence="1" key="1">
    <citation type="submission" date="2023-03" db="EMBL/GenBank/DDBJ databases">
        <title>Massive genome expansion in bonnet fungi (Mycena s.s.) driven by repeated elements and novel gene families across ecological guilds.</title>
        <authorList>
            <consortium name="Lawrence Berkeley National Laboratory"/>
            <person name="Harder C.B."/>
            <person name="Miyauchi S."/>
            <person name="Viragh M."/>
            <person name="Kuo A."/>
            <person name="Thoen E."/>
            <person name="Andreopoulos B."/>
            <person name="Lu D."/>
            <person name="Skrede I."/>
            <person name="Drula E."/>
            <person name="Henrissat B."/>
            <person name="Morin E."/>
            <person name="Kohler A."/>
            <person name="Barry K."/>
            <person name="LaButti K."/>
            <person name="Morin E."/>
            <person name="Salamov A."/>
            <person name="Lipzen A."/>
            <person name="Mereny Z."/>
            <person name="Hegedus B."/>
            <person name="Baldrian P."/>
            <person name="Stursova M."/>
            <person name="Weitz H."/>
            <person name="Taylor A."/>
            <person name="Grigoriev I.V."/>
            <person name="Nagy L.G."/>
            <person name="Martin F."/>
            <person name="Kauserud H."/>
        </authorList>
    </citation>
    <scope>NUCLEOTIDE SEQUENCE</scope>
    <source>
        <strain evidence="1">CBHHK173m</strain>
    </source>
</reference>
<organism evidence="1 2">
    <name type="scientific">Mycena belliarum</name>
    <dbReference type="NCBI Taxonomy" id="1033014"/>
    <lineage>
        <taxon>Eukaryota</taxon>
        <taxon>Fungi</taxon>
        <taxon>Dikarya</taxon>
        <taxon>Basidiomycota</taxon>
        <taxon>Agaricomycotina</taxon>
        <taxon>Agaricomycetes</taxon>
        <taxon>Agaricomycetidae</taxon>
        <taxon>Agaricales</taxon>
        <taxon>Marasmiineae</taxon>
        <taxon>Mycenaceae</taxon>
        <taxon>Mycena</taxon>
    </lineage>
</organism>
<evidence type="ECO:0000313" key="2">
    <source>
        <dbReference type="Proteomes" id="UP001222325"/>
    </source>
</evidence>
<dbReference type="AlphaFoldDB" id="A0AAD6U3I9"/>
<comment type="caution">
    <text evidence="1">The sequence shown here is derived from an EMBL/GenBank/DDBJ whole genome shotgun (WGS) entry which is preliminary data.</text>
</comment>